<name>A0A0G3W8D3_9CLOT</name>
<dbReference type="Proteomes" id="UP000035704">
    <property type="component" value="Chromosome"/>
</dbReference>
<keyword evidence="2" id="KW-1185">Reference proteome</keyword>
<dbReference type="KEGG" id="cace:CACET_c01880"/>
<accession>A0A0G3W8D3</accession>
<proteinExistence type="predicted"/>
<dbReference type="PATRIC" id="fig|84022.6.peg.187"/>
<organism evidence="1 2">
    <name type="scientific">Clostridium aceticum</name>
    <dbReference type="NCBI Taxonomy" id="84022"/>
    <lineage>
        <taxon>Bacteria</taxon>
        <taxon>Bacillati</taxon>
        <taxon>Bacillota</taxon>
        <taxon>Clostridia</taxon>
        <taxon>Eubacteriales</taxon>
        <taxon>Clostridiaceae</taxon>
        <taxon>Clostridium</taxon>
    </lineage>
</organism>
<protein>
    <submittedName>
        <fullName evidence="1">Uncharacterized protein</fullName>
    </submittedName>
</protein>
<reference evidence="1 2" key="1">
    <citation type="submission" date="2014-10" db="EMBL/GenBank/DDBJ databases">
        <title>Genome sequence of Clostridium aceticum DSM 1496.</title>
        <authorList>
            <person name="Poehlein A."/>
            <person name="Schiel-Bengelsdorf B."/>
            <person name="Gottschalk G."/>
            <person name="Duerre P."/>
            <person name="Daniel R."/>
        </authorList>
    </citation>
    <scope>NUCLEOTIDE SEQUENCE [LARGE SCALE GENOMIC DNA]</scope>
    <source>
        <strain evidence="1 2">DSM 1496</strain>
    </source>
</reference>
<dbReference type="EMBL" id="CP009687">
    <property type="protein sequence ID" value="AKL93704.1"/>
    <property type="molecule type" value="Genomic_DNA"/>
</dbReference>
<evidence type="ECO:0000313" key="1">
    <source>
        <dbReference type="EMBL" id="AKL93704.1"/>
    </source>
</evidence>
<dbReference type="STRING" id="84022.CACET_c01880"/>
<sequence length="72" mass="8601">MCYDKYVMKRMKRLTKGNELLLARWLYYEKNILSCNKTFTTQCEIVESWGRFVFFMCMRNCSCGVGNATYIV</sequence>
<gene>
    <name evidence="1" type="ORF">CACET_c01880</name>
</gene>
<evidence type="ECO:0000313" key="2">
    <source>
        <dbReference type="Proteomes" id="UP000035704"/>
    </source>
</evidence>
<dbReference type="AlphaFoldDB" id="A0A0G3W8D3"/>